<evidence type="ECO:0000313" key="1">
    <source>
        <dbReference type="Proteomes" id="UP000095283"/>
    </source>
</evidence>
<evidence type="ECO:0000313" key="2">
    <source>
        <dbReference type="WBParaSite" id="Hba_04378"/>
    </source>
</evidence>
<dbReference type="WBParaSite" id="Hba_04378">
    <property type="protein sequence ID" value="Hba_04378"/>
    <property type="gene ID" value="Hba_04378"/>
</dbReference>
<protein>
    <submittedName>
        <fullName evidence="2">Uncharacterized protein</fullName>
    </submittedName>
</protein>
<keyword evidence="1" id="KW-1185">Reference proteome</keyword>
<accession>A0A1I7WHA1</accession>
<dbReference type="AlphaFoldDB" id="A0A1I7WHA1"/>
<proteinExistence type="predicted"/>
<reference evidence="2" key="1">
    <citation type="submission" date="2016-11" db="UniProtKB">
        <authorList>
            <consortium name="WormBaseParasite"/>
        </authorList>
    </citation>
    <scope>IDENTIFICATION</scope>
</reference>
<name>A0A1I7WHA1_HETBA</name>
<dbReference type="Proteomes" id="UP000095283">
    <property type="component" value="Unplaced"/>
</dbReference>
<sequence>MALPSISLDDVFHEIHHQFE</sequence>
<organism evidence="1 2">
    <name type="scientific">Heterorhabditis bacteriophora</name>
    <name type="common">Entomopathogenic nematode worm</name>
    <dbReference type="NCBI Taxonomy" id="37862"/>
    <lineage>
        <taxon>Eukaryota</taxon>
        <taxon>Metazoa</taxon>
        <taxon>Ecdysozoa</taxon>
        <taxon>Nematoda</taxon>
        <taxon>Chromadorea</taxon>
        <taxon>Rhabditida</taxon>
        <taxon>Rhabditina</taxon>
        <taxon>Rhabditomorpha</taxon>
        <taxon>Strongyloidea</taxon>
        <taxon>Heterorhabditidae</taxon>
        <taxon>Heterorhabditis</taxon>
    </lineage>
</organism>